<sequence length="101" mass="11153">MNKRKVLESKVPYITLFGVDGMGKGRPENGSAAAELLPRLEVPVMADNALAMQIRNQARTRAMTVLKTVFAKEFVSIYEKEVRHLVEQAAARVPSTVAPNE</sequence>
<dbReference type="RefSeq" id="YP_010648567.1">
    <property type="nucleotide sequence ID" value="NC_070760.1"/>
</dbReference>
<dbReference type="EMBL" id="MW055913">
    <property type="protein sequence ID" value="QPX62625.1"/>
    <property type="molecule type" value="Genomic_DNA"/>
</dbReference>
<dbReference type="KEGG" id="vg:77924004"/>
<dbReference type="Proteomes" id="UP000595472">
    <property type="component" value="Segment"/>
</dbReference>
<evidence type="ECO:0000313" key="2">
    <source>
        <dbReference type="Proteomes" id="UP000595472"/>
    </source>
</evidence>
<name>A0A7T3KCJ9_9CAUD</name>
<accession>A0A7T3KCJ9</accession>
<organism evidence="1 2">
    <name type="scientific">Arthrobacter phage Wollypog</name>
    <dbReference type="NCBI Taxonomy" id="2790985"/>
    <lineage>
        <taxon>Viruses</taxon>
        <taxon>Duplodnaviria</taxon>
        <taxon>Heunggongvirae</taxon>
        <taxon>Uroviricota</taxon>
        <taxon>Caudoviricetes</taxon>
        <taxon>Wollypogvirus</taxon>
        <taxon>Wollypogvirus wollypog</taxon>
    </lineage>
</organism>
<reference evidence="1 2" key="1">
    <citation type="submission" date="2020-10" db="EMBL/GenBank/DDBJ databases">
        <authorList>
            <person name="Abad L.A."/>
            <person name="Alter J."/>
            <person name="Becerra C.Y."/>
            <person name="Boehle J."/>
            <person name="Bustos B."/>
            <person name="Connatser B.I."/>
            <person name="Cutright B."/>
            <person name="Gavin J."/>
            <person name="Gomez A.P."/>
            <person name="Grabar K."/>
            <person name="Hur E.Y."/>
            <person name="Ioh M.T."/>
            <person name="Joya-Campos L."/>
            <person name="Lauhon H.N."/>
            <person name="Lee S."/>
            <person name="Maranan R.T."/>
            <person name="Park Y.G."/>
            <person name="Priest M."/>
            <person name="Samuels S.O."/>
            <person name="Sarameh Y.J."/>
            <person name="Schreiber J.M."/>
            <person name="Shepard L."/>
            <person name="Sheth K.J."/>
            <person name="Silva C.A."/>
            <person name="Smyers G.M."/>
            <person name="Tam S."/>
            <person name="Tamura C.M."/>
            <person name="Wucher D.E."/>
            <person name="Donachie S.P."/>
            <person name="Reed F.A."/>
            <person name="Palecanda S."/>
            <person name="Chong R.A."/>
            <person name="Porter M.L."/>
            <person name="Garlena R.A."/>
            <person name="Russell D.A."/>
            <person name="Jacobs-Sera D."/>
            <person name="Hatfull G.F."/>
        </authorList>
    </citation>
    <scope>NUCLEOTIDE SEQUENCE [LARGE SCALE GENOMIC DNA]</scope>
</reference>
<evidence type="ECO:0000313" key="1">
    <source>
        <dbReference type="EMBL" id="QPX62625.1"/>
    </source>
</evidence>
<gene>
    <name evidence="1" type="primary">76</name>
    <name evidence="1" type="ORF">SEA_WOLLYPOG_76</name>
</gene>
<protein>
    <submittedName>
        <fullName evidence="1">Uncharacterized protein</fullName>
    </submittedName>
</protein>
<dbReference type="GeneID" id="77924004"/>
<proteinExistence type="predicted"/>
<keyword evidence="2" id="KW-1185">Reference proteome</keyword>